<reference evidence="6" key="1">
    <citation type="submission" date="2020-03" db="EMBL/GenBank/DDBJ databases">
        <title>A high-quality chromosome-level genome assembly of a woody plant with both climbing and erect habits, Rhamnella rubrinervis.</title>
        <authorList>
            <person name="Lu Z."/>
            <person name="Yang Y."/>
            <person name="Zhu X."/>
            <person name="Sun Y."/>
        </authorList>
    </citation>
    <scope>NUCLEOTIDE SEQUENCE</scope>
    <source>
        <strain evidence="6">BYM</strain>
        <tissue evidence="6">Leaf</tissue>
    </source>
</reference>
<dbReference type="PANTHER" id="PTHR46868">
    <property type="entry name" value="FCS-LIKE ZINC FINGER 11"/>
    <property type="match status" value="1"/>
</dbReference>
<dbReference type="PANTHER" id="PTHR46868:SF4">
    <property type="entry name" value="FLZ-TYPE DOMAIN-CONTAINING PROTEIN"/>
    <property type="match status" value="1"/>
</dbReference>
<keyword evidence="3" id="KW-0862">Zinc</keyword>
<keyword evidence="3" id="KW-0863">Zinc-finger</keyword>
<organism evidence="6 7">
    <name type="scientific">Rhamnella rubrinervis</name>
    <dbReference type="NCBI Taxonomy" id="2594499"/>
    <lineage>
        <taxon>Eukaryota</taxon>
        <taxon>Viridiplantae</taxon>
        <taxon>Streptophyta</taxon>
        <taxon>Embryophyta</taxon>
        <taxon>Tracheophyta</taxon>
        <taxon>Spermatophyta</taxon>
        <taxon>Magnoliopsida</taxon>
        <taxon>eudicotyledons</taxon>
        <taxon>Gunneridae</taxon>
        <taxon>Pentapetalae</taxon>
        <taxon>rosids</taxon>
        <taxon>fabids</taxon>
        <taxon>Rosales</taxon>
        <taxon>Rhamnaceae</taxon>
        <taxon>rhamnoid group</taxon>
        <taxon>Rhamneae</taxon>
        <taxon>Rhamnella</taxon>
    </lineage>
</organism>
<dbReference type="AlphaFoldDB" id="A0A8K0HEB5"/>
<feature type="zinc finger region" description="FLZ-type" evidence="4">
    <location>
        <begin position="311"/>
        <end position="358"/>
    </location>
</feature>
<dbReference type="OrthoDB" id="1153198at2759"/>
<dbReference type="InterPro" id="IPR007650">
    <property type="entry name" value="Zf-FLZ_dom"/>
</dbReference>
<gene>
    <name evidence="6" type="ORF">FNV43_RR06864</name>
</gene>
<feature type="domain" description="FLZ-type" evidence="5">
    <location>
        <begin position="311"/>
        <end position="358"/>
    </location>
</feature>
<dbReference type="GO" id="GO:0008270">
    <property type="term" value="F:zinc ion binding"/>
    <property type="evidence" value="ECO:0007669"/>
    <property type="project" value="UniProtKB-KW"/>
</dbReference>
<sequence>MADSASDSYFHSDTLSLRHLSSSLFSIHDFLVGFGTKGSSDSDSIRSPTSPLDFGVFSNSSNSVGLRSARSLSENGHQYKWQSSKVGLGIVNSLVNDTSSEVLDSPKRKNILFGPQVKANISNSSEHHNDSLDSSLKSKSLPRNYVVSLHCQTKSLRTQLHSKNAVFGNKAEPLQSSPFAVTSSRSLDSTRATSPVGITSNHNLKPKKFCSEATTIISSSSGIQPSSLPIPIESSQGYVGSLSAKEIELSEDYTCIISHGPNPKTIHIFGDCILECRTNELSNFDKKEESGVTLPQVAKDLKGLTPDSSDGVLKFSYTCKKKLEEGKDIYINRNLRGEKAFCCIDCHGEEIFAEEETEKPCDNSAGSSPESSYHEDIFFLGMPAAT</sequence>
<name>A0A8K0HEB5_9ROSA</name>
<evidence type="ECO:0000256" key="3">
    <source>
        <dbReference type="ARBA" id="ARBA00022771"/>
    </source>
</evidence>
<dbReference type="InterPro" id="IPR044585">
    <property type="entry name" value="FLZ10/11"/>
</dbReference>
<comment type="similarity">
    <text evidence="1">Belongs to the FLZ family.</text>
</comment>
<evidence type="ECO:0000256" key="2">
    <source>
        <dbReference type="ARBA" id="ARBA00022723"/>
    </source>
</evidence>
<evidence type="ECO:0000256" key="4">
    <source>
        <dbReference type="PROSITE-ProRule" id="PRU01131"/>
    </source>
</evidence>
<evidence type="ECO:0000259" key="5">
    <source>
        <dbReference type="PROSITE" id="PS51795"/>
    </source>
</evidence>
<comment type="caution">
    <text evidence="6">The sequence shown here is derived from an EMBL/GenBank/DDBJ whole genome shotgun (WGS) entry which is preliminary data.</text>
</comment>
<evidence type="ECO:0000256" key="1">
    <source>
        <dbReference type="ARBA" id="ARBA00009374"/>
    </source>
</evidence>
<dbReference type="PROSITE" id="PS51795">
    <property type="entry name" value="ZF_FLZ"/>
    <property type="match status" value="1"/>
</dbReference>
<evidence type="ECO:0000313" key="6">
    <source>
        <dbReference type="EMBL" id="KAF3450775.1"/>
    </source>
</evidence>
<dbReference type="Proteomes" id="UP000796880">
    <property type="component" value="Unassembled WGS sequence"/>
</dbReference>
<keyword evidence="7" id="KW-1185">Reference proteome</keyword>
<keyword evidence="2" id="KW-0479">Metal-binding</keyword>
<dbReference type="EMBL" id="VOIH02000003">
    <property type="protein sequence ID" value="KAF3450775.1"/>
    <property type="molecule type" value="Genomic_DNA"/>
</dbReference>
<dbReference type="Pfam" id="PF04570">
    <property type="entry name" value="zf-FLZ"/>
    <property type="match status" value="1"/>
</dbReference>
<accession>A0A8K0HEB5</accession>
<evidence type="ECO:0000313" key="7">
    <source>
        <dbReference type="Proteomes" id="UP000796880"/>
    </source>
</evidence>
<protein>
    <recommendedName>
        <fullName evidence="5">FLZ-type domain-containing protein</fullName>
    </recommendedName>
</protein>
<proteinExistence type="inferred from homology"/>